<evidence type="ECO:0000256" key="1">
    <source>
        <dbReference type="ARBA" id="ARBA00001947"/>
    </source>
</evidence>
<dbReference type="CDD" id="cd23081">
    <property type="entry name" value="cpPDZ_EcRseP-like"/>
    <property type="match status" value="1"/>
</dbReference>
<protein>
    <recommendedName>
        <fullName evidence="11">Zinc metalloprotease</fullName>
        <ecNumber evidence="11">3.4.24.-</ecNumber>
    </recommendedName>
</protein>
<dbReference type="SUPFAM" id="SSF50156">
    <property type="entry name" value="PDZ domain-like"/>
    <property type="match status" value="1"/>
</dbReference>
<sequence>METLQRIIMIVLMFFTIVTVHEWGHYFFAKRAGVLVREFAIGFGPKLFSYKRNETVFTLRLLPFGGYARMAGEDPELAEIQPGQTIAVRTSDNVVKTIFVDQLDNRKNVIRGEVQSIDLVDDLKIVMDVDGEVQTFAVHPQAMMMARGQEIQIAPRNRHFNSASVGQRALSIFAGPAMNFILAIVLCLVYVRMVGVPMENPRGIELTQVMGDGAAAEAGLQKGDLVEKINGSPVGSDPQTLVKLVQESPNKPMQWVVERDGQEQTVTVTPKPDASNIGKIGVIPNVETRSATIGETFKYAGQSFVDMSGLILEGLKRLIFGQFELDQLAGPVGTIQATNDVAKMGIEQMIRWTAIISINLGIFNLLPIPALDGSRLIFIFVEWIRRKPLDPGKEGLVHVIGFAMLFLLMIAVTYNDILRLIRG</sequence>
<dbReference type="GO" id="GO:0004222">
    <property type="term" value="F:metalloendopeptidase activity"/>
    <property type="evidence" value="ECO:0007669"/>
    <property type="project" value="InterPro"/>
</dbReference>
<dbReference type="InterPro" id="IPR008915">
    <property type="entry name" value="Peptidase_M50"/>
</dbReference>
<feature type="domain" description="PDZ" evidence="12">
    <location>
        <begin position="194"/>
        <end position="260"/>
    </location>
</feature>
<keyword evidence="6 11" id="KW-0378">Hydrolase</keyword>
<dbReference type="InterPro" id="IPR041489">
    <property type="entry name" value="PDZ_6"/>
</dbReference>
<dbReference type="Gene3D" id="2.30.42.10">
    <property type="match status" value="1"/>
</dbReference>
<keyword evidence="8 11" id="KW-1133">Transmembrane helix</keyword>
<dbReference type="Pfam" id="PF17820">
    <property type="entry name" value="PDZ_6"/>
    <property type="match status" value="1"/>
</dbReference>
<dbReference type="GO" id="GO:0046872">
    <property type="term" value="F:metal ion binding"/>
    <property type="evidence" value="ECO:0007669"/>
    <property type="project" value="UniProtKB-KW"/>
</dbReference>
<keyword evidence="9 11" id="KW-0482">Metalloprotease</keyword>
<feature type="transmembrane region" description="Helical" evidence="11">
    <location>
        <begin position="7"/>
        <end position="28"/>
    </location>
</feature>
<dbReference type="AlphaFoldDB" id="A0A172ZGY7"/>
<dbReference type="Pfam" id="PF02163">
    <property type="entry name" value="Peptidase_M50"/>
    <property type="match status" value="1"/>
</dbReference>
<evidence type="ECO:0000256" key="8">
    <source>
        <dbReference type="ARBA" id="ARBA00022989"/>
    </source>
</evidence>
<dbReference type="InterPro" id="IPR001478">
    <property type="entry name" value="PDZ"/>
</dbReference>
<proteinExistence type="inferred from homology"/>
<feature type="transmembrane region" description="Helical" evidence="11">
    <location>
        <begin position="395"/>
        <end position="414"/>
    </location>
</feature>
<dbReference type="RefSeq" id="WP_060534512.1">
    <property type="nucleotide sequence ID" value="NZ_CP013023.1"/>
</dbReference>
<evidence type="ECO:0000256" key="3">
    <source>
        <dbReference type="ARBA" id="ARBA00007931"/>
    </source>
</evidence>
<dbReference type="NCBIfam" id="TIGR00054">
    <property type="entry name" value="RIP metalloprotease RseP"/>
    <property type="match status" value="1"/>
</dbReference>
<evidence type="ECO:0000256" key="11">
    <source>
        <dbReference type="RuleBase" id="RU362031"/>
    </source>
</evidence>
<evidence type="ECO:0000256" key="6">
    <source>
        <dbReference type="ARBA" id="ARBA00022801"/>
    </source>
</evidence>
<dbReference type="Proteomes" id="UP000078148">
    <property type="component" value="Chromosome"/>
</dbReference>
<dbReference type="PANTHER" id="PTHR42837">
    <property type="entry name" value="REGULATOR OF SIGMA-E PROTEASE RSEP"/>
    <property type="match status" value="1"/>
</dbReference>
<dbReference type="SMART" id="SM00228">
    <property type="entry name" value="PDZ"/>
    <property type="match status" value="1"/>
</dbReference>
<dbReference type="PANTHER" id="PTHR42837:SF2">
    <property type="entry name" value="MEMBRANE METALLOPROTEASE ARASP2, CHLOROPLASTIC-RELATED"/>
    <property type="match status" value="1"/>
</dbReference>
<evidence type="ECO:0000313" key="13">
    <source>
        <dbReference type="EMBL" id="ANF96557.1"/>
    </source>
</evidence>
<dbReference type="GO" id="GO:0006508">
    <property type="term" value="P:proteolysis"/>
    <property type="evidence" value="ECO:0007669"/>
    <property type="project" value="UniProtKB-KW"/>
</dbReference>
<keyword evidence="4 13" id="KW-0645">Protease</keyword>
<dbReference type="InterPro" id="IPR004387">
    <property type="entry name" value="Pept_M50_Zn"/>
</dbReference>
<keyword evidence="11" id="KW-0479">Metal-binding</keyword>
<organism evidence="13 14">
    <name type="scientific">Paenibacillus bovis</name>
    <dbReference type="NCBI Taxonomy" id="1616788"/>
    <lineage>
        <taxon>Bacteria</taxon>
        <taxon>Bacillati</taxon>
        <taxon>Bacillota</taxon>
        <taxon>Bacilli</taxon>
        <taxon>Bacillales</taxon>
        <taxon>Paenibacillaceae</taxon>
        <taxon>Paenibacillus</taxon>
    </lineage>
</organism>
<comment type="similarity">
    <text evidence="3 11">Belongs to the peptidase M50B family.</text>
</comment>
<dbReference type="EMBL" id="CP013023">
    <property type="protein sequence ID" value="ANF96557.1"/>
    <property type="molecule type" value="Genomic_DNA"/>
</dbReference>
<evidence type="ECO:0000256" key="5">
    <source>
        <dbReference type="ARBA" id="ARBA00022692"/>
    </source>
</evidence>
<evidence type="ECO:0000259" key="12">
    <source>
        <dbReference type="PROSITE" id="PS50106"/>
    </source>
</evidence>
<dbReference type="KEGG" id="pbv:AR543_11420"/>
<dbReference type="CDD" id="cd06163">
    <property type="entry name" value="S2P-M50_PDZ_RseP-like"/>
    <property type="match status" value="1"/>
</dbReference>
<feature type="transmembrane region" description="Helical" evidence="11">
    <location>
        <begin position="169"/>
        <end position="191"/>
    </location>
</feature>
<evidence type="ECO:0000313" key="14">
    <source>
        <dbReference type="Proteomes" id="UP000078148"/>
    </source>
</evidence>
<comment type="cofactor">
    <cofactor evidence="1 11">
        <name>Zn(2+)</name>
        <dbReference type="ChEBI" id="CHEBI:29105"/>
    </cofactor>
</comment>
<reference evidence="14" key="1">
    <citation type="submission" date="2015-10" db="EMBL/GenBank/DDBJ databases">
        <title>Genome of Paenibacillus bovis sp. nov.</title>
        <authorList>
            <person name="Wu Z."/>
            <person name="Gao C."/>
            <person name="Liu Z."/>
            <person name="Zheng H."/>
        </authorList>
    </citation>
    <scope>NUCLEOTIDE SEQUENCE [LARGE SCALE GENOMIC DNA]</scope>
    <source>
        <strain evidence="14">BD3526</strain>
    </source>
</reference>
<evidence type="ECO:0000256" key="4">
    <source>
        <dbReference type="ARBA" id="ARBA00022670"/>
    </source>
</evidence>
<evidence type="ECO:0000256" key="2">
    <source>
        <dbReference type="ARBA" id="ARBA00004141"/>
    </source>
</evidence>
<keyword evidence="10 11" id="KW-0472">Membrane</keyword>
<name>A0A172ZGY7_9BACL</name>
<accession>A0A172ZGY7</accession>
<dbReference type="EC" id="3.4.24.-" evidence="11"/>
<comment type="subcellular location">
    <subcellularLocation>
        <location evidence="2">Membrane</location>
        <topology evidence="2">Multi-pass membrane protein</topology>
    </subcellularLocation>
</comment>
<gene>
    <name evidence="13" type="ORF">AR543_11420</name>
</gene>
<keyword evidence="14" id="KW-1185">Reference proteome</keyword>
<evidence type="ECO:0000256" key="7">
    <source>
        <dbReference type="ARBA" id="ARBA00022833"/>
    </source>
</evidence>
<dbReference type="GO" id="GO:0016020">
    <property type="term" value="C:membrane"/>
    <property type="evidence" value="ECO:0007669"/>
    <property type="project" value="UniProtKB-SubCell"/>
</dbReference>
<evidence type="ECO:0000256" key="10">
    <source>
        <dbReference type="ARBA" id="ARBA00023136"/>
    </source>
</evidence>
<reference evidence="13 14" key="2">
    <citation type="journal article" date="2016" name="Int. J. Syst. Evol. Microbiol.">
        <title>Paenibacillus bovis sp. nov., isolated from raw yak (Bos grunniens) milk.</title>
        <authorList>
            <person name="Gao C."/>
            <person name="Han J."/>
            <person name="Liu Z."/>
            <person name="Xu X."/>
            <person name="Hang F."/>
            <person name="Wu Z."/>
        </authorList>
    </citation>
    <scope>NUCLEOTIDE SEQUENCE [LARGE SCALE GENOMIC DNA]</scope>
    <source>
        <strain evidence="13 14">BD3526</strain>
    </source>
</reference>
<dbReference type="STRING" id="1616788.AR543_11420"/>
<dbReference type="OrthoDB" id="9782003at2"/>
<dbReference type="PROSITE" id="PS50106">
    <property type="entry name" value="PDZ"/>
    <property type="match status" value="1"/>
</dbReference>
<feature type="transmembrane region" description="Helical" evidence="11">
    <location>
        <begin position="352"/>
        <end position="371"/>
    </location>
</feature>
<evidence type="ECO:0000256" key="9">
    <source>
        <dbReference type="ARBA" id="ARBA00023049"/>
    </source>
</evidence>
<dbReference type="InterPro" id="IPR036034">
    <property type="entry name" value="PDZ_sf"/>
</dbReference>
<keyword evidence="7 11" id="KW-0862">Zinc</keyword>
<keyword evidence="5 11" id="KW-0812">Transmembrane</keyword>